<evidence type="ECO:0000256" key="1">
    <source>
        <dbReference type="SAM" id="MobiDB-lite"/>
    </source>
</evidence>
<proteinExistence type="predicted"/>
<dbReference type="EMBL" id="CM001884">
    <property type="protein sequence ID" value="EOY27024.1"/>
    <property type="molecule type" value="Genomic_DNA"/>
</dbReference>
<accession>A0A061GIY0</accession>
<sequence length="142" mass="16714">MKGVCVPKANKRTYREALIQGKKKEPMEENISRETEDDMVKDKNEKEVAKIRNGGDDKVWEIEYLVNEIEWLSRSAIRCIRGPCYYKIVQSVLFYEGTSVLIQPMGDLEVLLTFGEDDEMNVLLETYLEIFLLWFEMVIPYY</sequence>
<keyword evidence="3" id="KW-1185">Reference proteome</keyword>
<dbReference type="Gramene" id="EOY27024">
    <property type="protein sequence ID" value="EOY27024"/>
    <property type="gene ID" value="TCM_028975"/>
</dbReference>
<protein>
    <submittedName>
        <fullName evidence="2">Uncharacterized protein</fullName>
    </submittedName>
</protein>
<feature type="region of interest" description="Disordered" evidence="1">
    <location>
        <begin position="23"/>
        <end position="42"/>
    </location>
</feature>
<gene>
    <name evidence="2" type="ORF">TCM_028975</name>
</gene>
<evidence type="ECO:0000313" key="3">
    <source>
        <dbReference type="Proteomes" id="UP000026915"/>
    </source>
</evidence>
<reference evidence="2 3" key="1">
    <citation type="journal article" date="2013" name="Genome Biol.">
        <title>The genome sequence of the most widely cultivated cacao type and its use to identify candidate genes regulating pod color.</title>
        <authorList>
            <person name="Motamayor J.C."/>
            <person name="Mockaitis K."/>
            <person name="Schmutz J."/>
            <person name="Haiminen N."/>
            <person name="Iii D.L."/>
            <person name="Cornejo O."/>
            <person name="Findley S.D."/>
            <person name="Zheng P."/>
            <person name="Utro F."/>
            <person name="Royaert S."/>
            <person name="Saski C."/>
            <person name="Jenkins J."/>
            <person name="Podicheti R."/>
            <person name="Zhao M."/>
            <person name="Scheffler B.E."/>
            <person name="Stack J.C."/>
            <person name="Feltus F.A."/>
            <person name="Mustiga G.M."/>
            <person name="Amores F."/>
            <person name="Phillips W."/>
            <person name="Marelli J.P."/>
            <person name="May G.D."/>
            <person name="Shapiro H."/>
            <person name="Ma J."/>
            <person name="Bustamante C.D."/>
            <person name="Schnell R.J."/>
            <person name="Main D."/>
            <person name="Gilbert D."/>
            <person name="Parida L."/>
            <person name="Kuhn D.N."/>
        </authorList>
    </citation>
    <scope>NUCLEOTIDE SEQUENCE [LARGE SCALE GENOMIC DNA]</scope>
    <source>
        <strain evidence="3">cv. Matina 1-6</strain>
    </source>
</reference>
<evidence type="ECO:0000313" key="2">
    <source>
        <dbReference type="EMBL" id="EOY27024.1"/>
    </source>
</evidence>
<name>A0A061GIY0_THECC</name>
<dbReference type="Proteomes" id="UP000026915">
    <property type="component" value="Chromosome 6"/>
</dbReference>
<organism evidence="2 3">
    <name type="scientific">Theobroma cacao</name>
    <name type="common">Cacao</name>
    <name type="synonym">Cocoa</name>
    <dbReference type="NCBI Taxonomy" id="3641"/>
    <lineage>
        <taxon>Eukaryota</taxon>
        <taxon>Viridiplantae</taxon>
        <taxon>Streptophyta</taxon>
        <taxon>Embryophyta</taxon>
        <taxon>Tracheophyta</taxon>
        <taxon>Spermatophyta</taxon>
        <taxon>Magnoliopsida</taxon>
        <taxon>eudicotyledons</taxon>
        <taxon>Gunneridae</taxon>
        <taxon>Pentapetalae</taxon>
        <taxon>rosids</taxon>
        <taxon>malvids</taxon>
        <taxon>Malvales</taxon>
        <taxon>Malvaceae</taxon>
        <taxon>Byttnerioideae</taxon>
        <taxon>Theobroma</taxon>
    </lineage>
</organism>
<dbReference type="HOGENOM" id="CLU_1819339_0_0_1"/>
<dbReference type="AlphaFoldDB" id="A0A061GIY0"/>
<dbReference type="InParanoid" id="A0A061GIY0"/>